<protein>
    <submittedName>
        <fullName evidence="2">Uncharacterized protein</fullName>
    </submittedName>
</protein>
<evidence type="ECO:0000313" key="3">
    <source>
        <dbReference type="Proteomes" id="UP001382904"/>
    </source>
</evidence>
<keyword evidence="1" id="KW-0812">Transmembrane</keyword>
<proteinExistence type="predicted"/>
<keyword evidence="3" id="KW-1185">Reference proteome</keyword>
<gene>
    <name evidence="2" type="ORF">WKI68_27875</name>
</gene>
<sequence length="118" mass="12051">MTMGETILVAGILALGLLGIAGAIIYCRRHTKTATAADVETLRSTTGLLALVAGDVVILAVAVVAAYKLTSDAQVAIFSGAFSAVTAITASYFSIRAASNTAAKAMETLEEGSRSKQK</sequence>
<dbReference type="EMBL" id="JBBKAM010000002">
    <property type="protein sequence ID" value="MEJ8644118.1"/>
    <property type="molecule type" value="Genomic_DNA"/>
</dbReference>
<feature type="transmembrane region" description="Helical" evidence="1">
    <location>
        <begin position="48"/>
        <end position="67"/>
    </location>
</feature>
<reference evidence="2 3" key="1">
    <citation type="submission" date="2024-03" db="EMBL/GenBank/DDBJ databases">
        <title>Novel Streptomyces species of biotechnological and ecological value are a feature of Machair soil.</title>
        <authorList>
            <person name="Prole J.R."/>
            <person name="Goodfellow M."/>
            <person name="Allenby N."/>
            <person name="Ward A.C."/>
        </authorList>
    </citation>
    <scope>NUCLEOTIDE SEQUENCE [LARGE SCALE GENOMIC DNA]</scope>
    <source>
        <strain evidence="2 3">MS1.HAVA.3</strain>
    </source>
</reference>
<name>A0ABU8U893_9ACTN</name>
<evidence type="ECO:0000313" key="2">
    <source>
        <dbReference type="EMBL" id="MEJ8644118.1"/>
    </source>
</evidence>
<accession>A0ABU8U893</accession>
<organism evidence="2 3">
    <name type="scientific">Streptomyces caledonius</name>
    <dbReference type="NCBI Taxonomy" id="3134107"/>
    <lineage>
        <taxon>Bacteria</taxon>
        <taxon>Bacillati</taxon>
        <taxon>Actinomycetota</taxon>
        <taxon>Actinomycetes</taxon>
        <taxon>Kitasatosporales</taxon>
        <taxon>Streptomycetaceae</taxon>
        <taxon>Streptomyces</taxon>
    </lineage>
</organism>
<feature type="transmembrane region" description="Helical" evidence="1">
    <location>
        <begin position="6"/>
        <end position="27"/>
    </location>
</feature>
<evidence type="ECO:0000256" key="1">
    <source>
        <dbReference type="SAM" id="Phobius"/>
    </source>
</evidence>
<feature type="transmembrane region" description="Helical" evidence="1">
    <location>
        <begin position="73"/>
        <end position="95"/>
    </location>
</feature>
<comment type="caution">
    <text evidence="2">The sequence shown here is derived from an EMBL/GenBank/DDBJ whole genome shotgun (WGS) entry which is preliminary data.</text>
</comment>
<keyword evidence="1" id="KW-1133">Transmembrane helix</keyword>
<keyword evidence="1" id="KW-0472">Membrane</keyword>
<dbReference type="Proteomes" id="UP001382904">
    <property type="component" value="Unassembled WGS sequence"/>
</dbReference>